<dbReference type="Pfam" id="PF01475">
    <property type="entry name" value="FUR"/>
    <property type="match status" value="1"/>
</dbReference>
<dbReference type="InterPro" id="IPR002481">
    <property type="entry name" value="FUR"/>
</dbReference>
<dbReference type="CDD" id="cd07153">
    <property type="entry name" value="Fur_like"/>
    <property type="match status" value="1"/>
</dbReference>
<keyword evidence="4" id="KW-0805">Transcription regulation</keyword>
<evidence type="ECO:0000256" key="5">
    <source>
        <dbReference type="ARBA" id="ARBA00023125"/>
    </source>
</evidence>
<keyword evidence="5" id="KW-0238">DNA-binding</keyword>
<dbReference type="PANTHER" id="PTHR33202:SF8">
    <property type="entry name" value="PEROXIDE-RESPONSIVE REPRESSOR PERR"/>
    <property type="match status" value="1"/>
</dbReference>
<evidence type="ECO:0000313" key="8">
    <source>
        <dbReference type="Proteomes" id="UP000746471"/>
    </source>
</evidence>
<protein>
    <submittedName>
        <fullName evidence="7">Transcriptional repressor</fullName>
    </submittedName>
</protein>
<sequence length="143" mass="16754">MMTVSVGDFLKSHDIKPSYQRVKIYEFLKNSKEHPTVEVIYSALNPEIPTLSKTTVYNTLKVFIDKGIAMAITIDEREVRFDAEIRMHGHFKCYKCHQVYDFEMADQTADVEALDGFQIMERQVFYYGLCDHCNQKLEEVEKQ</sequence>
<proteinExistence type="inferred from homology"/>
<evidence type="ECO:0000256" key="2">
    <source>
        <dbReference type="ARBA" id="ARBA00022491"/>
    </source>
</evidence>
<dbReference type="EMBL" id="JAHBCL010000018">
    <property type="protein sequence ID" value="MBS7527307.1"/>
    <property type="molecule type" value="Genomic_DNA"/>
</dbReference>
<keyword evidence="6" id="KW-0804">Transcription</keyword>
<gene>
    <name evidence="7" type="ORF">KHM83_11500</name>
</gene>
<reference evidence="7 8" key="1">
    <citation type="submission" date="2021-05" db="EMBL/GenBank/DDBJ databases">
        <title>Fusibacter ferrireducens sp. nov., an anaerobic, sulfur- and Fe-reducing bacterium isolated from the mangrove sediment.</title>
        <authorList>
            <person name="Qiu D."/>
        </authorList>
    </citation>
    <scope>NUCLEOTIDE SEQUENCE [LARGE SCALE GENOMIC DNA]</scope>
    <source>
        <strain evidence="7 8">DSM 12116</strain>
    </source>
</reference>
<dbReference type="Gene3D" id="1.10.10.10">
    <property type="entry name" value="Winged helix-like DNA-binding domain superfamily/Winged helix DNA-binding domain"/>
    <property type="match status" value="1"/>
</dbReference>
<dbReference type="Proteomes" id="UP000746471">
    <property type="component" value="Unassembled WGS sequence"/>
</dbReference>
<dbReference type="InterPro" id="IPR036388">
    <property type="entry name" value="WH-like_DNA-bd_sf"/>
</dbReference>
<comment type="caution">
    <text evidence="7">The sequence shown here is derived from an EMBL/GenBank/DDBJ whole genome shotgun (WGS) entry which is preliminary data.</text>
</comment>
<evidence type="ECO:0000256" key="1">
    <source>
        <dbReference type="ARBA" id="ARBA00007957"/>
    </source>
</evidence>
<accession>A0ABS5PQV6</accession>
<comment type="similarity">
    <text evidence="1">Belongs to the Fur family.</text>
</comment>
<name>A0ABS5PQV6_9FIRM</name>
<dbReference type="InterPro" id="IPR036390">
    <property type="entry name" value="WH_DNA-bd_sf"/>
</dbReference>
<evidence type="ECO:0000256" key="6">
    <source>
        <dbReference type="ARBA" id="ARBA00023163"/>
    </source>
</evidence>
<evidence type="ECO:0000256" key="3">
    <source>
        <dbReference type="ARBA" id="ARBA00022833"/>
    </source>
</evidence>
<dbReference type="PANTHER" id="PTHR33202">
    <property type="entry name" value="ZINC UPTAKE REGULATION PROTEIN"/>
    <property type="match status" value="1"/>
</dbReference>
<evidence type="ECO:0000313" key="7">
    <source>
        <dbReference type="EMBL" id="MBS7527307.1"/>
    </source>
</evidence>
<dbReference type="RefSeq" id="WP_213237165.1">
    <property type="nucleotide sequence ID" value="NZ_JAHBCL010000018.1"/>
</dbReference>
<organism evidence="7 8">
    <name type="scientific">Fusibacter paucivorans</name>
    <dbReference type="NCBI Taxonomy" id="76009"/>
    <lineage>
        <taxon>Bacteria</taxon>
        <taxon>Bacillati</taxon>
        <taxon>Bacillota</taxon>
        <taxon>Clostridia</taxon>
        <taxon>Eubacteriales</taxon>
        <taxon>Eubacteriales Family XII. Incertae Sedis</taxon>
        <taxon>Fusibacter</taxon>
    </lineage>
</organism>
<dbReference type="Gene3D" id="3.30.1490.190">
    <property type="match status" value="1"/>
</dbReference>
<dbReference type="SUPFAM" id="SSF46785">
    <property type="entry name" value="Winged helix' DNA-binding domain"/>
    <property type="match status" value="1"/>
</dbReference>
<keyword evidence="3" id="KW-0862">Zinc</keyword>
<dbReference type="InterPro" id="IPR043135">
    <property type="entry name" value="Fur_C"/>
</dbReference>
<evidence type="ECO:0000256" key="4">
    <source>
        <dbReference type="ARBA" id="ARBA00023015"/>
    </source>
</evidence>
<keyword evidence="8" id="KW-1185">Reference proteome</keyword>
<keyword evidence="2" id="KW-0678">Repressor</keyword>